<dbReference type="GO" id="GO:0051276">
    <property type="term" value="P:chromosome organization"/>
    <property type="evidence" value="ECO:0007669"/>
    <property type="project" value="InterPro"/>
</dbReference>
<feature type="compositionally biased region" description="Basic and acidic residues" evidence="9">
    <location>
        <begin position="904"/>
        <end position="920"/>
    </location>
</feature>
<dbReference type="SUPFAM" id="SSF52087">
    <property type="entry name" value="CRAL/TRIO domain"/>
    <property type="match status" value="1"/>
</dbReference>
<dbReference type="InterPro" id="IPR036273">
    <property type="entry name" value="CRAL/TRIO_N_dom_sf"/>
</dbReference>
<dbReference type="InterPro" id="IPR027417">
    <property type="entry name" value="P-loop_NTPase"/>
</dbReference>
<dbReference type="PANTHER" id="PTHR43977">
    <property type="entry name" value="STRUCTURAL MAINTENANCE OF CHROMOSOMES PROTEIN 3"/>
    <property type="match status" value="1"/>
</dbReference>
<dbReference type="GO" id="GO:0005524">
    <property type="term" value="F:ATP binding"/>
    <property type="evidence" value="ECO:0007669"/>
    <property type="project" value="InterPro"/>
</dbReference>
<comment type="caution">
    <text evidence="11">The sequence shown here is derived from an EMBL/GenBank/DDBJ whole genome shotgun (WGS) entry which is preliminary data.</text>
</comment>
<dbReference type="GO" id="GO:0016887">
    <property type="term" value="F:ATP hydrolysis activity"/>
    <property type="evidence" value="ECO:0007669"/>
    <property type="project" value="InterPro"/>
</dbReference>
<proteinExistence type="inferred from homology"/>
<dbReference type="GO" id="GO:0005694">
    <property type="term" value="C:chromosome"/>
    <property type="evidence" value="ECO:0007669"/>
    <property type="project" value="InterPro"/>
</dbReference>
<dbReference type="Gene3D" id="3.40.525.10">
    <property type="entry name" value="CRAL-TRIO lipid binding domain"/>
    <property type="match status" value="1"/>
</dbReference>
<evidence type="ECO:0000256" key="7">
    <source>
        <dbReference type="ARBA" id="ARBA00023306"/>
    </source>
</evidence>
<dbReference type="GO" id="GO:0051301">
    <property type="term" value="P:cell division"/>
    <property type="evidence" value="ECO:0007669"/>
    <property type="project" value="UniProtKB-KW"/>
</dbReference>
<keyword evidence="5 8" id="KW-0175">Coiled coil</keyword>
<dbReference type="PROSITE" id="PS50191">
    <property type="entry name" value="CRAL_TRIO"/>
    <property type="match status" value="1"/>
</dbReference>
<evidence type="ECO:0000256" key="4">
    <source>
        <dbReference type="ARBA" id="ARBA00022776"/>
    </source>
</evidence>
<evidence type="ECO:0000259" key="10">
    <source>
        <dbReference type="PROSITE" id="PS50191"/>
    </source>
</evidence>
<dbReference type="InterPro" id="IPR017871">
    <property type="entry name" value="ABC_transporter-like_CS"/>
</dbReference>
<dbReference type="SMART" id="SM00516">
    <property type="entry name" value="SEC14"/>
    <property type="match status" value="1"/>
</dbReference>
<feature type="coiled-coil region" evidence="8">
    <location>
        <begin position="692"/>
        <end position="726"/>
    </location>
</feature>
<dbReference type="CDD" id="cd03272">
    <property type="entry name" value="ABC_SMC3_euk"/>
    <property type="match status" value="1"/>
</dbReference>
<dbReference type="Proteomes" id="UP001210925">
    <property type="component" value="Unassembled WGS sequence"/>
</dbReference>
<dbReference type="Pfam" id="PF06470">
    <property type="entry name" value="SMC_hinge"/>
    <property type="match status" value="1"/>
</dbReference>
<organism evidence="11 12">
    <name type="scientific">Boothiomyces macroporosus</name>
    <dbReference type="NCBI Taxonomy" id="261099"/>
    <lineage>
        <taxon>Eukaryota</taxon>
        <taxon>Fungi</taxon>
        <taxon>Fungi incertae sedis</taxon>
        <taxon>Chytridiomycota</taxon>
        <taxon>Chytridiomycota incertae sedis</taxon>
        <taxon>Chytridiomycetes</taxon>
        <taxon>Rhizophydiales</taxon>
        <taxon>Terramycetaceae</taxon>
        <taxon>Boothiomyces</taxon>
    </lineage>
</organism>
<dbReference type="InterPro" id="IPR003395">
    <property type="entry name" value="RecF/RecN/SMC_N"/>
</dbReference>
<sequence>MTLTVFALVREFLTRKNLGSENIIIQGFKSYKEQTVMEPFSQKLNVVVGRNGSGKSNFFWAIRFVLGDAYSNMTREERQSLLHEGAGQTTISAYVEIIFDNSDNRFPTGNKDVILRRTIGLKKDEYSLDRKSVTKSEVLNLLESAGFSRSNPYYIVPQGRVTALTNSKDAERLQLLKEVAGTKVYEQRRTESLKIMQSTEVKRQQIDELLEFIEERMEELQQEKKELEEFQVADKEKRCIEYAIYSKEQDDAIQQLEELEVSRTEGLNNAVERFKTISERQAQIEELERMLSKERNQLKLLAVEKSQYEEELNEYEKERVETELLIGDFNSDLNENRKLLRQLTSEKSEIENDINEKNERLEQIIPQFNAIVEEESSKKQQLLQLETEYDNLHAKQGRFDKFKNAKQRDAYLNNQVEELKNSRDLENEQLQQIENEINQAMIQKDDRVLAITQLESELNSSKEELESIDTNFFELKKEKEELENNRKTLWREESRLSATVESLKQEVEKYHRNVMHSMDRNISKGLVSIPEIVKSLGITGYYGPVFQLFQVDESLRTATEVVAGNSLFHVVVDTDETATKILQVLNKEHLGRVTFMPLNRLKPQVANFPDLTAEEGLILMDRLEFNDVVKSAMMQIFGKAIICRNLEDASKFARKYDAVGVTFDGDRADKKGALTGGYHDYKQSRLDAIELMKVAQTELQKKQISLREIESQLEKYDKTILDIRDKITQLDIRKRKLLSNRDPLTQEIQMKGQHIRNLENTLMQLTKRKNLILSTVGDIDLQIENCQSEIGTPLRKTLAPNEVQRLSELPSIIAGAKSIMSKLTRSRIEIETEKNVLELSITENLQLRLSEINQKVDSLQIDHNETMTNDSYNQKLDYIAKQKDDLIKKLNSLEQELEDLNESSEARAEELEKSKAAQREDTLAMEQHQRAMDKFLTRKAVLLQKKDVAQNHIRDLGVLPEDAFEKYVDREDKYLLKQLHKVNETLKNYQHVNKKAYEQYLNFEKQREQLQDRKAELDESASSIEKLISTLDQRKNEAIEQTFEQVATNFQEVWQKLVPEGNGELVMLKNTFNSESQEITQMTQSQVLESQMEHYVGVSLNVSFQPGQNLRMPQLSGGQKSLVALALIFAIQKCDPAPFYLFDEIDAALDTQYRTSVASMINELCENAQFIATTFRPELLEHAENYYGVTFMSRVSKIQSITKSQAQEFVEGQAVEFFISMLDEEKIALQDIKESLVKKEKYNPEIHDDARLLRFLRSRSLKVDLAEQKLLESDKWKQEIDVQHIINNFVFEEAHQVYKLLPAYYHKTDKEGRPILIESTKNLKMQELKKVTTEDRFMKNHIFEIEKCEKYRCKASAKKHDRHVDSLFQLIDVEGVSMFQFNDIRLGLDQISKITSDYYPEILGKMVIINAPYIFTVIFSILKMVIDPRTMGKIEILGSNYKEVLLQHVDADSLPVEYGGTCECEGGCGETGPWNDGSVEGYPIPHWERPIKPN</sequence>
<feature type="domain" description="CRAL-TRIO" evidence="10">
    <location>
        <begin position="1293"/>
        <end position="1466"/>
    </location>
</feature>
<dbReference type="Pfam" id="PF02463">
    <property type="entry name" value="SMC_N"/>
    <property type="match status" value="1"/>
</dbReference>
<dbReference type="FunFam" id="3.40.50.300:FF:000370">
    <property type="entry name" value="Structural maintenance of chromosomes 3"/>
    <property type="match status" value="1"/>
</dbReference>
<evidence type="ECO:0000313" key="12">
    <source>
        <dbReference type="Proteomes" id="UP001210925"/>
    </source>
</evidence>
<evidence type="ECO:0000256" key="3">
    <source>
        <dbReference type="ARBA" id="ARBA00022618"/>
    </source>
</evidence>
<dbReference type="Gene3D" id="1.10.8.20">
    <property type="entry name" value="N-terminal domain of phosphatidylinositol transfer protein sec14p"/>
    <property type="match status" value="1"/>
</dbReference>
<dbReference type="Gene3D" id="3.30.70.1620">
    <property type="match status" value="1"/>
</dbReference>
<feature type="coiled-coil region" evidence="8">
    <location>
        <begin position="993"/>
        <end position="1027"/>
    </location>
</feature>
<comment type="similarity">
    <text evidence="2">Belongs to the SMC family. SMC3 subfamily.</text>
</comment>
<dbReference type="SUPFAM" id="SSF46938">
    <property type="entry name" value="CRAL/TRIO N-terminal domain"/>
    <property type="match status" value="1"/>
</dbReference>
<dbReference type="InterPro" id="IPR036277">
    <property type="entry name" value="SMC_hinge_sf"/>
</dbReference>
<evidence type="ECO:0000256" key="1">
    <source>
        <dbReference type="ARBA" id="ARBA00004123"/>
    </source>
</evidence>
<gene>
    <name evidence="11" type="primary">SMC3</name>
    <name evidence="11" type="ORF">HK103_003233</name>
</gene>
<dbReference type="Gene3D" id="1.20.1060.20">
    <property type="match status" value="1"/>
</dbReference>
<feature type="coiled-coil region" evidence="8">
    <location>
        <begin position="277"/>
        <end position="360"/>
    </location>
</feature>
<accession>A0AAD5Y4A9</accession>
<name>A0AAD5Y4A9_9FUNG</name>
<evidence type="ECO:0000256" key="6">
    <source>
        <dbReference type="ARBA" id="ARBA00023242"/>
    </source>
</evidence>
<dbReference type="InterPro" id="IPR010935">
    <property type="entry name" value="SMC_hinge"/>
</dbReference>
<dbReference type="SMART" id="SM00968">
    <property type="entry name" value="SMC_hinge"/>
    <property type="match status" value="1"/>
</dbReference>
<dbReference type="InterPro" id="IPR041741">
    <property type="entry name" value="SMC3_ABC_euk"/>
</dbReference>
<protein>
    <submittedName>
        <fullName evidence="11">Structural maintenance of chromosomes protein 3</fullName>
    </submittedName>
</protein>
<dbReference type="CDD" id="cd00170">
    <property type="entry name" value="SEC14"/>
    <property type="match status" value="1"/>
</dbReference>
<feature type="coiled-coil region" evidence="8">
    <location>
        <begin position="416"/>
        <end position="513"/>
    </location>
</feature>
<dbReference type="Gene3D" id="3.40.50.300">
    <property type="entry name" value="P-loop containing nucleotide triphosphate hydrolases"/>
    <property type="match status" value="2"/>
</dbReference>
<keyword evidence="3" id="KW-0132">Cell division</keyword>
<dbReference type="GO" id="GO:0005634">
    <property type="term" value="C:nucleus"/>
    <property type="evidence" value="ECO:0007669"/>
    <property type="project" value="UniProtKB-SubCell"/>
</dbReference>
<evidence type="ECO:0000256" key="9">
    <source>
        <dbReference type="SAM" id="MobiDB-lite"/>
    </source>
</evidence>
<dbReference type="GO" id="GO:0007059">
    <property type="term" value="P:chromosome segregation"/>
    <property type="evidence" value="ECO:0007669"/>
    <property type="project" value="UniProtKB-ARBA"/>
</dbReference>
<keyword evidence="6" id="KW-0539">Nucleus</keyword>
<dbReference type="SUPFAM" id="SSF75553">
    <property type="entry name" value="Smc hinge domain"/>
    <property type="match status" value="1"/>
</dbReference>
<keyword evidence="12" id="KW-1185">Reference proteome</keyword>
<dbReference type="SUPFAM" id="SSF52540">
    <property type="entry name" value="P-loop containing nucleoside triphosphate hydrolases"/>
    <property type="match status" value="1"/>
</dbReference>
<evidence type="ECO:0000256" key="5">
    <source>
        <dbReference type="ARBA" id="ARBA00023054"/>
    </source>
</evidence>
<dbReference type="EMBL" id="JADGKB010000023">
    <property type="protein sequence ID" value="KAJ3258851.1"/>
    <property type="molecule type" value="Genomic_DNA"/>
</dbReference>
<evidence type="ECO:0000256" key="2">
    <source>
        <dbReference type="ARBA" id="ARBA00005917"/>
    </source>
</evidence>
<dbReference type="FunFam" id="3.40.50.300:FF:000424">
    <property type="entry name" value="Structural maintenance of chromosomes 3"/>
    <property type="match status" value="1"/>
</dbReference>
<dbReference type="InterPro" id="IPR001251">
    <property type="entry name" value="CRAL-TRIO_dom"/>
</dbReference>
<feature type="coiled-coil region" evidence="8">
    <location>
        <begin position="196"/>
        <end position="237"/>
    </location>
</feature>
<reference evidence="11" key="1">
    <citation type="submission" date="2020-05" db="EMBL/GenBank/DDBJ databases">
        <title>Phylogenomic resolution of chytrid fungi.</title>
        <authorList>
            <person name="Stajich J.E."/>
            <person name="Amses K."/>
            <person name="Simmons R."/>
            <person name="Seto K."/>
            <person name="Myers J."/>
            <person name="Bonds A."/>
            <person name="Quandt C.A."/>
            <person name="Barry K."/>
            <person name="Liu P."/>
            <person name="Grigoriev I."/>
            <person name="Longcore J.E."/>
            <person name="James T.Y."/>
        </authorList>
    </citation>
    <scope>NUCLEOTIDE SEQUENCE</scope>
    <source>
        <strain evidence="11">PLAUS21</strain>
    </source>
</reference>
<dbReference type="InterPro" id="IPR036865">
    <property type="entry name" value="CRAL-TRIO_dom_sf"/>
</dbReference>
<dbReference type="Pfam" id="PF00650">
    <property type="entry name" value="CRAL_TRIO"/>
    <property type="match status" value="1"/>
</dbReference>
<dbReference type="PROSITE" id="PS00211">
    <property type="entry name" value="ABC_TRANSPORTER_1"/>
    <property type="match status" value="1"/>
</dbReference>
<evidence type="ECO:0000313" key="11">
    <source>
        <dbReference type="EMBL" id="KAJ3258851.1"/>
    </source>
</evidence>
<comment type="subcellular location">
    <subcellularLocation>
        <location evidence="1">Nucleus</location>
    </subcellularLocation>
</comment>
<evidence type="ECO:0000256" key="8">
    <source>
        <dbReference type="SAM" id="Coils"/>
    </source>
</evidence>
<keyword evidence="7" id="KW-0131">Cell cycle</keyword>
<keyword evidence="4" id="KW-0498">Mitosis</keyword>
<feature type="region of interest" description="Disordered" evidence="9">
    <location>
        <begin position="900"/>
        <end position="920"/>
    </location>
</feature>